<accession>A0ABY4CAM5</accession>
<dbReference type="PANTHER" id="PTHR43268:SF6">
    <property type="entry name" value="THIOSULFATE SULFURTRANSFERASE_RHODANESE-LIKE DOMAIN-CONTAINING PROTEIN 2"/>
    <property type="match status" value="1"/>
</dbReference>
<dbReference type="PROSITE" id="PS50206">
    <property type="entry name" value="RHODANESE_3"/>
    <property type="match status" value="1"/>
</dbReference>
<keyword evidence="1" id="KW-0819">tRNA processing</keyword>
<sequence>MTHASNYYVTAFYKFVKLADLPQIQKDLENKAEELNVKGLVILGEEGFNSTCAASSQESFLAWKEFIRSYFRSPDQFFKDSESHKAPFRRFKVKIREEIVTTGIPEIMPPEGKNQHLTPAEWNKVLKEENDFVMIDTRNWYEYKIGTFKGALNPNIEKFTDFPQYIESQGISKDKKMLIFCTGGIRCEKGILELQKQGYDNVFQLDGGIINYMKEFPNDQFEGECFVFDHRVALDQNLQPSTKYGLCPHCGQPSEIKIDCKRCDSEELICVDCAKEEFKKDTCSKNCAHQYKLHPDKKGAKQIVPFEVEKLKAEGSDELPTIRVSKTKVVTINANGESKTVTSKF</sequence>
<comment type="function">
    <text evidence="1">Catalyzes oxygen-dependent 5-hydroxyuridine (ho5U) modification at position 34 in tRNAs.</text>
</comment>
<dbReference type="EC" id="1.14.-.-" evidence="1"/>
<keyword evidence="1" id="KW-0560">Oxidoreductase</keyword>
<reference evidence="3" key="1">
    <citation type="submission" date="2022-03" db="EMBL/GenBank/DDBJ databases">
        <title>Genome Identification and Characterization of new species Bdellovibrio reynosense LBG001 sp. nov. from a Mexico soil sample.</title>
        <authorList>
            <person name="Camilli A."/>
            <person name="Ajao Y."/>
            <person name="Guo X."/>
        </authorList>
    </citation>
    <scope>NUCLEOTIDE SEQUENCE</scope>
    <source>
        <strain evidence="3">LBG001</strain>
    </source>
</reference>
<dbReference type="InterPro" id="IPR040503">
    <property type="entry name" value="TRHO_N"/>
</dbReference>
<dbReference type="Pfam" id="PF00581">
    <property type="entry name" value="Rhodanese"/>
    <property type="match status" value="1"/>
</dbReference>
<comment type="similarity">
    <text evidence="1">Belongs to the TrhO family.</text>
</comment>
<dbReference type="InterPro" id="IPR001763">
    <property type="entry name" value="Rhodanese-like_dom"/>
</dbReference>
<dbReference type="SMART" id="SM00450">
    <property type="entry name" value="RHOD"/>
    <property type="match status" value="1"/>
</dbReference>
<evidence type="ECO:0000313" key="4">
    <source>
        <dbReference type="Proteomes" id="UP000830116"/>
    </source>
</evidence>
<name>A0ABY4CAM5_9BACT</name>
<dbReference type="Pfam" id="PF12368">
    <property type="entry name" value="Rhodanese_C"/>
    <property type="match status" value="1"/>
</dbReference>
<dbReference type="Gene3D" id="3.40.250.10">
    <property type="entry name" value="Rhodanese-like domain"/>
    <property type="match status" value="1"/>
</dbReference>
<evidence type="ECO:0000256" key="1">
    <source>
        <dbReference type="HAMAP-Rule" id="MF_00469"/>
    </source>
</evidence>
<keyword evidence="4" id="KW-1185">Reference proteome</keyword>
<dbReference type="RefSeq" id="WP_243538528.1">
    <property type="nucleotide sequence ID" value="NZ_CP093442.1"/>
</dbReference>
<dbReference type="InterPro" id="IPR036873">
    <property type="entry name" value="Rhodanese-like_dom_sf"/>
</dbReference>
<evidence type="ECO:0000259" key="2">
    <source>
        <dbReference type="PROSITE" id="PS50206"/>
    </source>
</evidence>
<gene>
    <name evidence="1" type="primary">trhO</name>
    <name evidence="3" type="ORF">MNR06_02935</name>
</gene>
<dbReference type="EMBL" id="CP093442">
    <property type="protein sequence ID" value="UOF01908.1"/>
    <property type="molecule type" value="Genomic_DNA"/>
</dbReference>
<protein>
    <recommendedName>
        <fullName evidence="1">tRNA uridine(34) hydroxylase</fullName>
        <ecNumber evidence="1">1.14.-.-</ecNumber>
    </recommendedName>
    <alternativeName>
        <fullName evidence="1">tRNA hydroxylation protein O</fullName>
    </alternativeName>
</protein>
<dbReference type="Gene3D" id="3.30.70.100">
    <property type="match status" value="1"/>
</dbReference>
<dbReference type="CDD" id="cd01518">
    <property type="entry name" value="RHOD_YceA"/>
    <property type="match status" value="1"/>
</dbReference>
<dbReference type="Pfam" id="PF17773">
    <property type="entry name" value="UPF0176_N"/>
    <property type="match status" value="1"/>
</dbReference>
<dbReference type="InterPro" id="IPR022111">
    <property type="entry name" value="Rhodanese_C"/>
</dbReference>
<organism evidence="3 4">
    <name type="scientific">Bdellovibrio reynosensis</name>
    <dbReference type="NCBI Taxonomy" id="2835041"/>
    <lineage>
        <taxon>Bacteria</taxon>
        <taxon>Pseudomonadati</taxon>
        <taxon>Bdellovibrionota</taxon>
        <taxon>Bdellovibrionia</taxon>
        <taxon>Bdellovibrionales</taxon>
        <taxon>Pseudobdellovibrionaceae</taxon>
        <taxon>Bdellovibrio</taxon>
    </lineage>
</organism>
<dbReference type="InterPro" id="IPR020936">
    <property type="entry name" value="TrhO"/>
</dbReference>
<feature type="domain" description="Rhodanese" evidence="2">
    <location>
        <begin position="128"/>
        <end position="221"/>
    </location>
</feature>
<evidence type="ECO:0000313" key="3">
    <source>
        <dbReference type="EMBL" id="UOF01908.1"/>
    </source>
</evidence>
<dbReference type="SUPFAM" id="SSF52821">
    <property type="entry name" value="Rhodanese/Cell cycle control phosphatase"/>
    <property type="match status" value="1"/>
</dbReference>
<proteinExistence type="inferred from homology"/>
<comment type="catalytic activity">
    <reaction evidence="1">
        <text>uridine(34) in tRNA + AH2 + O2 = 5-hydroxyuridine(34) in tRNA + A + H2O</text>
        <dbReference type="Rhea" id="RHEA:64224"/>
        <dbReference type="Rhea" id="RHEA-COMP:11727"/>
        <dbReference type="Rhea" id="RHEA-COMP:13381"/>
        <dbReference type="ChEBI" id="CHEBI:13193"/>
        <dbReference type="ChEBI" id="CHEBI:15377"/>
        <dbReference type="ChEBI" id="CHEBI:15379"/>
        <dbReference type="ChEBI" id="CHEBI:17499"/>
        <dbReference type="ChEBI" id="CHEBI:65315"/>
        <dbReference type="ChEBI" id="CHEBI:136877"/>
    </reaction>
</comment>
<dbReference type="HAMAP" id="MF_00469">
    <property type="entry name" value="TrhO"/>
    <property type="match status" value="1"/>
</dbReference>
<dbReference type="Proteomes" id="UP000830116">
    <property type="component" value="Chromosome"/>
</dbReference>
<dbReference type="PANTHER" id="PTHR43268">
    <property type="entry name" value="THIOSULFATE SULFURTRANSFERASE/RHODANESE-LIKE DOMAIN-CONTAINING PROTEIN 2"/>
    <property type="match status" value="1"/>
</dbReference>